<dbReference type="EMBL" id="JAEUBG010005161">
    <property type="protein sequence ID" value="KAH3677579.1"/>
    <property type="molecule type" value="Genomic_DNA"/>
</dbReference>
<evidence type="ECO:0000259" key="6">
    <source>
        <dbReference type="PROSITE" id="PS51352"/>
    </source>
</evidence>
<dbReference type="PRINTS" id="PR00421">
    <property type="entry name" value="THIOREDOXIN"/>
</dbReference>
<keyword evidence="5" id="KW-0676">Redox-active center</keyword>
<keyword evidence="8" id="KW-1185">Reference proteome</keyword>
<comment type="catalytic activity">
    <reaction evidence="1">
        <text>Catalyzes the rearrangement of -S-S- bonds in proteins.</text>
        <dbReference type="EC" id="5.3.4.1"/>
    </reaction>
</comment>
<reference evidence="7" key="2">
    <citation type="submission" date="2021-01" db="EMBL/GenBank/DDBJ databases">
        <authorList>
            <person name="Schikora-Tamarit M.A."/>
        </authorList>
    </citation>
    <scope>NUCLEOTIDE SEQUENCE</scope>
    <source>
        <strain evidence="7">CBS2887</strain>
    </source>
</reference>
<protein>
    <recommendedName>
        <fullName evidence="2">protein disulfide-isomerase</fullName>
        <ecNumber evidence="2">5.3.4.1</ecNumber>
    </recommendedName>
</protein>
<dbReference type="PANTHER" id="PTHR45672:SF11">
    <property type="entry name" value="PROTEIN DISULFIDE-ISOMERASE C17H9.14C"/>
    <property type="match status" value="1"/>
</dbReference>
<dbReference type="InterPro" id="IPR013766">
    <property type="entry name" value="Thioredoxin_domain"/>
</dbReference>
<dbReference type="Gene3D" id="1.20.1150.12">
    <property type="entry name" value="Endoplasmic reticulum resident protein 29, C-terminal domain"/>
    <property type="match status" value="1"/>
</dbReference>
<keyword evidence="4" id="KW-0413">Isomerase</keyword>
<dbReference type="InterPro" id="IPR051063">
    <property type="entry name" value="PDI"/>
</dbReference>
<feature type="domain" description="Thioredoxin" evidence="6">
    <location>
        <begin position="6"/>
        <end position="123"/>
    </location>
</feature>
<dbReference type="GO" id="GO:0006457">
    <property type="term" value="P:protein folding"/>
    <property type="evidence" value="ECO:0007669"/>
    <property type="project" value="TreeGrafter"/>
</dbReference>
<name>A0A9P8PUL9_WICPI</name>
<dbReference type="PANTHER" id="PTHR45672">
    <property type="entry name" value="PROTEIN DISULFIDE-ISOMERASE C17H9.14C-RELATED"/>
    <property type="match status" value="1"/>
</dbReference>
<dbReference type="Proteomes" id="UP000774326">
    <property type="component" value="Unassembled WGS sequence"/>
</dbReference>
<feature type="domain" description="Thioredoxin" evidence="6">
    <location>
        <begin position="129"/>
        <end position="244"/>
    </location>
</feature>
<dbReference type="SUPFAM" id="SSF47933">
    <property type="entry name" value="ERP29 C domain-like"/>
    <property type="match status" value="1"/>
</dbReference>
<dbReference type="EC" id="5.3.4.1" evidence="2"/>
<dbReference type="GO" id="GO:0003756">
    <property type="term" value="F:protein disulfide isomerase activity"/>
    <property type="evidence" value="ECO:0007669"/>
    <property type="project" value="UniProtKB-EC"/>
</dbReference>
<dbReference type="Gene3D" id="3.40.30.10">
    <property type="entry name" value="Glutaredoxin"/>
    <property type="match status" value="2"/>
</dbReference>
<dbReference type="Pfam" id="PF00085">
    <property type="entry name" value="Thioredoxin"/>
    <property type="match status" value="2"/>
</dbReference>
<dbReference type="OrthoDB" id="10264505at2759"/>
<dbReference type="InterPro" id="IPR036249">
    <property type="entry name" value="Thioredoxin-like_sf"/>
</dbReference>
<dbReference type="InterPro" id="IPR011679">
    <property type="entry name" value="ERp29_C"/>
</dbReference>
<organism evidence="7 8">
    <name type="scientific">Wickerhamomyces pijperi</name>
    <name type="common">Yeast</name>
    <name type="synonym">Pichia pijperi</name>
    <dbReference type="NCBI Taxonomy" id="599730"/>
    <lineage>
        <taxon>Eukaryota</taxon>
        <taxon>Fungi</taxon>
        <taxon>Dikarya</taxon>
        <taxon>Ascomycota</taxon>
        <taxon>Saccharomycotina</taxon>
        <taxon>Saccharomycetes</taxon>
        <taxon>Phaffomycetales</taxon>
        <taxon>Wickerhamomycetaceae</taxon>
        <taxon>Wickerhamomyces</taxon>
    </lineage>
</organism>
<evidence type="ECO:0000313" key="7">
    <source>
        <dbReference type="EMBL" id="KAH3677579.1"/>
    </source>
</evidence>
<dbReference type="PROSITE" id="PS51352">
    <property type="entry name" value="THIOREDOXIN_2"/>
    <property type="match status" value="2"/>
</dbReference>
<accession>A0A9P8PUL9</accession>
<dbReference type="AlphaFoldDB" id="A0A9P8PUL9"/>
<dbReference type="GO" id="GO:0005783">
    <property type="term" value="C:endoplasmic reticulum"/>
    <property type="evidence" value="ECO:0007669"/>
    <property type="project" value="InterPro"/>
</dbReference>
<gene>
    <name evidence="7" type="ORF">WICPIJ_008959</name>
</gene>
<evidence type="ECO:0000256" key="3">
    <source>
        <dbReference type="ARBA" id="ARBA00023157"/>
    </source>
</evidence>
<dbReference type="InterPro" id="IPR036356">
    <property type="entry name" value="ERp29_C_sf"/>
</dbReference>
<evidence type="ECO:0000256" key="4">
    <source>
        <dbReference type="ARBA" id="ARBA00023235"/>
    </source>
</evidence>
<dbReference type="SUPFAM" id="SSF52833">
    <property type="entry name" value="Thioredoxin-like"/>
    <property type="match status" value="2"/>
</dbReference>
<proteinExistence type="predicted"/>
<evidence type="ECO:0000256" key="2">
    <source>
        <dbReference type="ARBA" id="ARBA00012723"/>
    </source>
</evidence>
<reference evidence="7" key="1">
    <citation type="journal article" date="2021" name="Open Biol.">
        <title>Shared evolutionary footprints suggest mitochondrial oxidative damage underlies multiple complex I losses in fungi.</title>
        <authorList>
            <person name="Schikora-Tamarit M.A."/>
            <person name="Marcet-Houben M."/>
            <person name="Nosek J."/>
            <person name="Gabaldon T."/>
        </authorList>
    </citation>
    <scope>NUCLEOTIDE SEQUENCE</scope>
    <source>
        <strain evidence="7">CBS2887</strain>
    </source>
</reference>
<comment type="caution">
    <text evidence="7">The sequence shown here is derived from an EMBL/GenBank/DDBJ whole genome shotgun (WGS) entry which is preliminary data.</text>
</comment>
<evidence type="ECO:0000256" key="1">
    <source>
        <dbReference type="ARBA" id="ARBA00001182"/>
    </source>
</evidence>
<evidence type="ECO:0000313" key="8">
    <source>
        <dbReference type="Proteomes" id="UP000774326"/>
    </source>
</evidence>
<evidence type="ECO:0000256" key="5">
    <source>
        <dbReference type="ARBA" id="ARBA00023284"/>
    </source>
</evidence>
<keyword evidence="3" id="KW-1015">Disulfide bond</keyword>
<sequence length="483" mass="54542">MKLFTLFLLSIALASNILIANNRNFDDIVTKQKDKLTFVKFYATWCSHCKTMVPIYEKLADHYASDPDVQIVQIECESNRAVCSQMKIRGFPTLRLYKQDHEKDFSGKRNLENFIRFIDENNDANTHNPQIESNVAEVTQFDFDKVLNQGKDLVLVVTAAWSDYSSKLKPQWEKLSDAFANEKDKVIIGELSITSHPAEDFVKKYHITSLPAIISFKDKNPTVIEYNGSFDLVSLVEHVNKLSNTHRTVDGSLNTKAGLIPEIDTLLSTVEDDSSLHDIVTRLDQVKSTSSKYYKKLLNKLLNGESKFIASEAARIAKLKSNVKDLSSEVLDDLQVRLNILSSFKDITITPDFTTSKNGLIDDGSSIQWVTFSQPDDLTGSKVDNDIGTELVTTNVVDELNKHTIWRVIPKITVMASVSKSEIHFLLHDWGSDTASLISGLVGTQEDVRVGIGWFDLVALDLSWRRQCFFSGLYKGWDQFAKH</sequence>
<dbReference type="Pfam" id="PF07749">
    <property type="entry name" value="ERp29"/>
    <property type="match status" value="1"/>
</dbReference>